<evidence type="ECO:0000313" key="2">
    <source>
        <dbReference type="Proteomes" id="UP000694888"/>
    </source>
</evidence>
<dbReference type="GeneID" id="101864152"/>
<protein>
    <submittedName>
        <fullName evidence="3">Uncharacterized protein LOC101864152</fullName>
    </submittedName>
</protein>
<sequence>MGPEAEKILSTFGLSQDDSNVFNTVLTMFDGYFSPKRNVIHERAQFHKRCKKETETIEEYVRSLYELSEHTAFPDKDNMIRDRLVLGITDKKLSEKLQLEPYLTLEKAITMTRQTERVKAQIKEQRLPNVDAVQSFGSRTLKHGSVHGGPRRGSALRGRGGSSDQQDVRNCQYCGGSHGRQQCPAYGKTCRECSKKNHFAKMCHTRKKINEVKVEDEEEEEAYLLSIETKSNGKQR</sequence>
<dbReference type="Proteomes" id="UP000694888">
    <property type="component" value="Unplaced"/>
</dbReference>
<feature type="region of interest" description="Disordered" evidence="1">
    <location>
        <begin position="139"/>
        <end position="164"/>
    </location>
</feature>
<dbReference type="RefSeq" id="XP_005100473.1">
    <property type="nucleotide sequence ID" value="XM_005100416.1"/>
</dbReference>
<dbReference type="PANTHER" id="PTHR33198:SF20">
    <property type="entry name" value="RETROTRANSPOSON GAG DOMAIN-CONTAINING PROTEIN"/>
    <property type="match status" value="1"/>
</dbReference>
<dbReference type="PANTHER" id="PTHR33198">
    <property type="entry name" value="ANK_REP_REGION DOMAIN-CONTAINING PROTEIN-RELATED"/>
    <property type="match status" value="1"/>
</dbReference>
<gene>
    <name evidence="3" type="primary">LOC101864152</name>
</gene>
<proteinExistence type="predicted"/>
<reference evidence="3" key="1">
    <citation type="submission" date="2025-08" db="UniProtKB">
        <authorList>
            <consortium name="RefSeq"/>
        </authorList>
    </citation>
    <scope>IDENTIFICATION</scope>
</reference>
<accession>A0ABM0JSG3</accession>
<evidence type="ECO:0000256" key="1">
    <source>
        <dbReference type="SAM" id="MobiDB-lite"/>
    </source>
</evidence>
<evidence type="ECO:0000313" key="3">
    <source>
        <dbReference type="RefSeq" id="XP_005100473.1"/>
    </source>
</evidence>
<keyword evidence="2" id="KW-1185">Reference proteome</keyword>
<name>A0ABM0JSG3_APLCA</name>
<organism evidence="2 3">
    <name type="scientific">Aplysia californica</name>
    <name type="common">California sea hare</name>
    <dbReference type="NCBI Taxonomy" id="6500"/>
    <lineage>
        <taxon>Eukaryota</taxon>
        <taxon>Metazoa</taxon>
        <taxon>Spiralia</taxon>
        <taxon>Lophotrochozoa</taxon>
        <taxon>Mollusca</taxon>
        <taxon>Gastropoda</taxon>
        <taxon>Heterobranchia</taxon>
        <taxon>Euthyneura</taxon>
        <taxon>Tectipleura</taxon>
        <taxon>Aplysiida</taxon>
        <taxon>Aplysioidea</taxon>
        <taxon>Aplysiidae</taxon>
        <taxon>Aplysia</taxon>
    </lineage>
</organism>